<dbReference type="InterPro" id="IPR004963">
    <property type="entry name" value="PAE/NOTUM"/>
</dbReference>
<keyword evidence="6" id="KW-1185">Reference proteome</keyword>
<dbReference type="GO" id="GO:0005737">
    <property type="term" value="C:cytoplasm"/>
    <property type="evidence" value="ECO:0007669"/>
    <property type="project" value="InterPro"/>
</dbReference>
<dbReference type="InterPro" id="IPR011539">
    <property type="entry name" value="RHD_DNA_bind_dom"/>
</dbReference>
<dbReference type="Gene3D" id="1.10.533.10">
    <property type="entry name" value="Death Domain, Fas"/>
    <property type="match status" value="1"/>
</dbReference>
<dbReference type="PRINTS" id="PR00057">
    <property type="entry name" value="NFKBTNSCPFCT"/>
</dbReference>
<dbReference type="SUPFAM" id="SSF81296">
    <property type="entry name" value="E set domains"/>
    <property type="match status" value="1"/>
</dbReference>
<dbReference type="Gene3D" id="2.60.40.10">
    <property type="entry name" value="Immunoglobulins"/>
    <property type="match status" value="1"/>
</dbReference>
<dbReference type="InterPro" id="IPR000451">
    <property type="entry name" value="NFkB/Dor"/>
</dbReference>
<proteinExistence type="inferred from homology"/>
<dbReference type="InterPro" id="IPR013783">
    <property type="entry name" value="Ig-like_fold"/>
</dbReference>
<dbReference type="CDD" id="cd07884">
    <property type="entry name" value="RHD-n_Relish"/>
    <property type="match status" value="1"/>
</dbReference>
<reference evidence="5" key="1">
    <citation type="submission" date="2022-07" db="EMBL/GenBank/DDBJ databases">
        <authorList>
            <person name="Trinca V."/>
            <person name="Uliana J.V.C."/>
            <person name="Torres T.T."/>
            <person name="Ward R.J."/>
            <person name="Monesi N."/>
        </authorList>
    </citation>
    <scope>NUCLEOTIDE SEQUENCE</scope>
    <source>
        <strain evidence="5">HSMRA1968</strain>
        <tissue evidence="5">Whole embryos</tissue>
    </source>
</reference>
<dbReference type="InterPro" id="IPR032397">
    <property type="entry name" value="RHD_dimer"/>
</dbReference>
<evidence type="ECO:0000256" key="3">
    <source>
        <dbReference type="SAM" id="SignalP"/>
    </source>
</evidence>
<dbReference type="CDD" id="cd01177">
    <property type="entry name" value="IPT_NFkappaB"/>
    <property type="match status" value="1"/>
</dbReference>
<dbReference type="Pfam" id="PF00554">
    <property type="entry name" value="RHD_DNA_bind"/>
    <property type="match status" value="1"/>
</dbReference>
<dbReference type="InterPro" id="IPR033926">
    <property type="entry name" value="IPT_NFkappaB"/>
</dbReference>
<dbReference type="Pfam" id="PF12796">
    <property type="entry name" value="Ank_2"/>
    <property type="match status" value="1"/>
</dbReference>
<dbReference type="InterPro" id="IPR036770">
    <property type="entry name" value="Ankyrin_rpt-contain_sf"/>
</dbReference>
<dbReference type="GO" id="GO:0000981">
    <property type="term" value="F:DNA-binding transcription factor activity, RNA polymerase II-specific"/>
    <property type="evidence" value="ECO:0007669"/>
    <property type="project" value="TreeGrafter"/>
</dbReference>
<feature type="non-terminal residue" evidence="5">
    <location>
        <position position="1208"/>
    </location>
</feature>
<dbReference type="SMART" id="SM00248">
    <property type="entry name" value="ANK"/>
    <property type="match status" value="4"/>
</dbReference>
<dbReference type="Pfam" id="PF00023">
    <property type="entry name" value="Ank"/>
    <property type="match status" value="1"/>
</dbReference>
<dbReference type="InterPro" id="IPR011029">
    <property type="entry name" value="DEATH-like_dom_sf"/>
</dbReference>
<dbReference type="SUPFAM" id="SSF48403">
    <property type="entry name" value="Ankyrin repeat"/>
    <property type="match status" value="1"/>
</dbReference>
<comment type="similarity">
    <text evidence="1">Belongs to the pectinacetylesterase family. Notum subfamily.</text>
</comment>
<dbReference type="SMART" id="SM00429">
    <property type="entry name" value="IPT"/>
    <property type="match status" value="1"/>
</dbReference>
<dbReference type="PROSITE" id="PS50254">
    <property type="entry name" value="REL_2"/>
    <property type="match status" value="1"/>
</dbReference>
<dbReference type="PROSITE" id="PS50088">
    <property type="entry name" value="ANK_REPEAT"/>
    <property type="match status" value="2"/>
</dbReference>
<dbReference type="Gene3D" id="2.60.40.340">
    <property type="entry name" value="Rel homology domain (RHD), DNA-binding domain"/>
    <property type="match status" value="1"/>
</dbReference>
<dbReference type="SUPFAM" id="SSF49417">
    <property type="entry name" value="p53-like transcription factors"/>
    <property type="match status" value="1"/>
</dbReference>
<keyword evidence="2" id="KW-0040">ANK repeat</keyword>
<evidence type="ECO:0000259" key="4">
    <source>
        <dbReference type="PROSITE" id="PS50254"/>
    </source>
</evidence>
<dbReference type="InterPro" id="IPR002110">
    <property type="entry name" value="Ankyrin_rpt"/>
</dbReference>
<dbReference type="GO" id="GO:0000978">
    <property type="term" value="F:RNA polymerase II cis-regulatory region sequence-specific DNA binding"/>
    <property type="evidence" value="ECO:0007669"/>
    <property type="project" value="TreeGrafter"/>
</dbReference>
<keyword evidence="3" id="KW-0732">Signal</keyword>
<comment type="caution">
    <text evidence="5">The sequence shown here is derived from an EMBL/GenBank/DDBJ whole genome shotgun (WGS) entry which is preliminary data.</text>
</comment>
<feature type="repeat" description="ANK" evidence="2">
    <location>
        <begin position="955"/>
        <end position="987"/>
    </location>
</feature>
<accession>A0A9Q0N1Q3</accession>
<dbReference type="GO" id="GO:0016787">
    <property type="term" value="F:hydrolase activity"/>
    <property type="evidence" value="ECO:0007669"/>
    <property type="project" value="InterPro"/>
</dbReference>
<dbReference type="GO" id="GO:0048731">
    <property type="term" value="P:system development"/>
    <property type="evidence" value="ECO:0007669"/>
    <property type="project" value="UniProtKB-ARBA"/>
</dbReference>
<dbReference type="PROSITE" id="PS50297">
    <property type="entry name" value="ANK_REP_REGION"/>
    <property type="match status" value="1"/>
</dbReference>
<sequence>ITFVVILVVVPPCNSRSTNVSHPRALIESNSIQRHFENTSGRSVGASKALKRVFLSNRTVTCNDGSQAGFYLRKSSKSKRWVVFIEGGWHCYDIESCKLRWTKLRHLMTSAKWPETREDVGGILSPLASENPYWYDANHVLVPYCSSDSWSGTRTQTNDRWRFMGSLIVRQVIADLIPLGLGRTQGGELLLAGSSAGGLGVMLNLDKVKSYLRDERDIRVTVRGVSDSGWFLDRDPFAQGATSAAEVVKHGWKLWGGSLPEACVSAHPTEPWRCYFGHRLYPTLKSPLFVFQWLFDEAQMKADSVGAPSTMTTLLNLDTNRNEIIYDRTYYHTQSPASSVFLTGSESDSRNSSSPSVSEYSCGDSSNGFAMETLKLTGSSPGAVLPMETDDLKPYLKITEQPIDKFRFRYKSEMHGTHGCLTGSSTNKVKRTFPSVQLMNFDGEAIIRCSLFQVDSLNHFHHSHSLMVRKDSEDIKDPHDVEVSPSKGYTAIFVGMGIIHTAKKYIVEELHDKLVHRMMFEKGREITQWENQQLRTRAENEAKNMNLNKVCLCFEAFQLIEDTWVSICEPVLTNAINNMKCALTGELRITRLSTNISEASGNEDVFLFVEKVGKKNIKVRFYEVDENDEPVWEDWGRFSEVDVHHQYAIALRTPPYRDKDVEEMVHCFIQLVRPSDQCVSDPKPFRYKPTRAVVSRKRARVNTPYNSAELPTTINEAQTISAEFNKSAIIADVTNPKFNSQSENLDSLLSFWIHYTTDDLESLIDPAEFIDSKELSKELRALGTPTLLRTDGATTSNAKETSRHLGPELLVPLMHKIIIRNSKESASEKIRNLFAMEYENNRFILDFLVAYNPTIFKHFLTFVEKLGIADVLDYQNDRKKSCFHIVCENCTPETITDIVPTLIRLGANPNLTDDKGDTVLHLVIREDNLNRCADVFIKGEYPNKTKLDMEIENDDSLTPLQLATRLKRIDIVHSLLNAGASVHGICKKDGNSILHIAVDENCEELVVMLLNKTAIDVTRKNHANQTPIELATAMVPPNCKILDLLKKKHHQGLQSESHHIKSDDSDEQTENFFKSHKGCERFDRLLSFVTNKIPFEIKEEPYDDISAYSAIMSTQDDNLETIDDICLDQLCEWFNKSNRWKRLARCMDLEAFVNVWAASRNPSKMLFKFSEVQGITCTQIVDIFKQINELQALQYIDEMVARKLEEDD</sequence>
<dbReference type="PANTHER" id="PTHR24169">
    <property type="entry name" value="NUCLEAR FACTOR NF-KAPPA-B PROTEIN"/>
    <property type="match status" value="1"/>
</dbReference>
<dbReference type="Gene3D" id="1.25.40.20">
    <property type="entry name" value="Ankyrin repeat-containing domain"/>
    <property type="match status" value="1"/>
</dbReference>
<feature type="signal peptide" evidence="3">
    <location>
        <begin position="1"/>
        <end position="15"/>
    </location>
</feature>
<feature type="domain" description="RHD" evidence="4">
    <location>
        <begin position="391"/>
        <end position="583"/>
    </location>
</feature>
<dbReference type="EMBL" id="WJQU01000002">
    <property type="protein sequence ID" value="KAJ6642038.1"/>
    <property type="molecule type" value="Genomic_DNA"/>
</dbReference>
<feature type="chain" id="PRO_5040293075" evidence="3">
    <location>
        <begin position="16"/>
        <end position="1208"/>
    </location>
</feature>
<evidence type="ECO:0000313" key="6">
    <source>
        <dbReference type="Proteomes" id="UP001151699"/>
    </source>
</evidence>
<dbReference type="Pfam" id="PF03283">
    <property type="entry name" value="PAE"/>
    <property type="match status" value="1"/>
</dbReference>
<protein>
    <submittedName>
        <fullName evidence="5">Palmitoleoyl-protein carboxylesterase NOTUM</fullName>
    </submittedName>
</protein>
<dbReference type="Pfam" id="PF16179">
    <property type="entry name" value="RHD_dimer"/>
    <property type="match status" value="1"/>
</dbReference>
<dbReference type="SUPFAM" id="SSF47986">
    <property type="entry name" value="DEATH domain"/>
    <property type="match status" value="1"/>
</dbReference>
<dbReference type="PANTHER" id="PTHR24169:SF28">
    <property type="entry name" value="NUCLEAR FACTOR NF-KAPPA-B P110 SUBUNIT"/>
    <property type="match status" value="1"/>
</dbReference>
<dbReference type="GO" id="GO:0048468">
    <property type="term" value="P:cell development"/>
    <property type="evidence" value="ECO:0007669"/>
    <property type="project" value="UniProtKB-ARBA"/>
</dbReference>
<organism evidence="5 6">
    <name type="scientific">Pseudolycoriella hygida</name>
    <dbReference type="NCBI Taxonomy" id="35572"/>
    <lineage>
        <taxon>Eukaryota</taxon>
        <taxon>Metazoa</taxon>
        <taxon>Ecdysozoa</taxon>
        <taxon>Arthropoda</taxon>
        <taxon>Hexapoda</taxon>
        <taxon>Insecta</taxon>
        <taxon>Pterygota</taxon>
        <taxon>Neoptera</taxon>
        <taxon>Endopterygota</taxon>
        <taxon>Diptera</taxon>
        <taxon>Nematocera</taxon>
        <taxon>Sciaroidea</taxon>
        <taxon>Sciaridae</taxon>
        <taxon>Pseudolycoriella</taxon>
    </lineage>
</organism>
<dbReference type="AlphaFoldDB" id="A0A9Q0N1Q3"/>
<dbReference type="OrthoDB" id="10254686at2759"/>
<evidence type="ECO:0000313" key="5">
    <source>
        <dbReference type="EMBL" id="KAJ6642038.1"/>
    </source>
</evidence>
<evidence type="ECO:0000256" key="1">
    <source>
        <dbReference type="ARBA" id="ARBA00010213"/>
    </source>
</evidence>
<evidence type="ECO:0000256" key="2">
    <source>
        <dbReference type="PROSITE-ProRule" id="PRU00023"/>
    </source>
</evidence>
<dbReference type="InterPro" id="IPR002909">
    <property type="entry name" value="IPT_dom"/>
</dbReference>
<feature type="repeat" description="ANK" evidence="2">
    <location>
        <begin position="989"/>
        <end position="1022"/>
    </location>
</feature>
<name>A0A9Q0N1Q3_9DIPT</name>
<gene>
    <name evidence="5" type="primary">Notum</name>
    <name evidence="5" type="ORF">Bhyg_06984</name>
</gene>
<dbReference type="InterPro" id="IPR014756">
    <property type="entry name" value="Ig_E-set"/>
</dbReference>
<dbReference type="InterPro" id="IPR037059">
    <property type="entry name" value="RHD_DNA_bind_dom_sf"/>
</dbReference>
<dbReference type="InterPro" id="IPR008967">
    <property type="entry name" value="p53-like_TF_DNA-bd_sf"/>
</dbReference>
<dbReference type="Proteomes" id="UP001151699">
    <property type="component" value="Chromosome B"/>
</dbReference>